<dbReference type="Proteomes" id="UP000221168">
    <property type="component" value="Unassembled WGS sequence"/>
</dbReference>
<dbReference type="PANTHER" id="PTHR43531:SF11">
    <property type="entry name" value="METHYL-ACCEPTING CHEMOTAXIS PROTEIN 3"/>
    <property type="match status" value="1"/>
</dbReference>
<dbReference type="InterPro" id="IPR000014">
    <property type="entry name" value="PAS"/>
</dbReference>
<evidence type="ECO:0000256" key="1">
    <source>
        <dbReference type="ARBA" id="ARBA00022500"/>
    </source>
</evidence>
<evidence type="ECO:0000256" key="2">
    <source>
        <dbReference type="ARBA" id="ARBA00029447"/>
    </source>
</evidence>
<dbReference type="GO" id="GO:0006355">
    <property type="term" value="P:regulation of DNA-templated transcription"/>
    <property type="evidence" value="ECO:0007669"/>
    <property type="project" value="InterPro"/>
</dbReference>
<dbReference type="InterPro" id="IPR035965">
    <property type="entry name" value="PAS-like_dom_sf"/>
</dbReference>
<dbReference type="OrthoDB" id="3289104at2"/>
<dbReference type="GO" id="GO:0007165">
    <property type="term" value="P:signal transduction"/>
    <property type="evidence" value="ECO:0007669"/>
    <property type="project" value="UniProtKB-KW"/>
</dbReference>
<dbReference type="PROSITE" id="PS50111">
    <property type="entry name" value="CHEMOTAXIS_TRANSDUC_2"/>
    <property type="match status" value="1"/>
</dbReference>
<dbReference type="AlphaFoldDB" id="A0A2G1QJ79"/>
<keyword evidence="3" id="KW-0807">Transducer</keyword>
<dbReference type="InterPro" id="IPR051310">
    <property type="entry name" value="MCP_chemotaxis"/>
</dbReference>
<dbReference type="PROSITE" id="PS50112">
    <property type="entry name" value="PAS"/>
    <property type="match status" value="1"/>
</dbReference>
<dbReference type="InterPro" id="IPR013767">
    <property type="entry name" value="PAS_fold"/>
</dbReference>
<feature type="domain" description="Methyl-accepting transducer" evidence="5">
    <location>
        <begin position="282"/>
        <end position="511"/>
    </location>
</feature>
<comment type="similarity">
    <text evidence="2">Belongs to the methyl-accepting chemotaxis (MCP) protein family.</text>
</comment>
<sequence>MLVRPVSARGTPEFDHENLNQNSPVQRTVNLTMKGNECVSPEKLNSNPAPRGTGVTSRERNVRVFGSLFGGRAAEEAAKPGLHRLGLESAVTAMAVPCFVLDANGAVAYWNKACEELTGMSARGMIGTKEHWRGFYPHERPCLADLALSGKSADIAKLYADGNNADSSHLRAHNWCDLPKGGRRFLLIDACKIMGPDGEVAGVLETLVDHTEIEMKRLEMEEAKQQQEEVVQVLGDALQRMARGDLSVRLQKRFSADYEPIRRDFNESVSTLSDSIAAVIGDAEQIGTYAMNMSRLAESLAERVRQQADSLEKSTTAVRSLTDGTQATMKETQAAKDTIQSSAAQARDASGTVSKAIESMQRIGAFSEEIERTIAIINDIAMQTNLLALNAGVEAARAGDQGLGFGVVASEIRTLAQTSSSAGKSISDLVGQSGSAVQEGGELVGMTGTAFGTILQQIELAETVMARLMAISDEQSRSLASVSGAIGQIDSTTKQNAKLAEETFAANKALVERAANLRQLMTRFQVHSAQSSAMGGKRPVAA</sequence>
<dbReference type="Pfam" id="PF00015">
    <property type="entry name" value="MCPsignal"/>
    <property type="match status" value="1"/>
</dbReference>
<dbReference type="GO" id="GO:0006935">
    <property type="term" value="P:chemotaxis"/>
    <property type="evidence" value="ECO:0007669"/>
    <property type="project" value="UniProtKB-KW"/>
</dbReference>
<protein>
    <recommendedName>
        <fullName evidence="10">Chemotaxis protein</fullName>
    </recommendedName>
</protein>
<dbReference type="SMART" id="SM00283">
    <property type="entry name" value="MA"/>
    <property type="match status" value="1"/>
</dbReference>
<feature type="domain" description="HAMP" evidence="7">
    <location>
        <begin position="225"/>
        <end position="277"/>
    </location>
</feature>
<feature type="domain" description="PAS" evidence="6">
    <location>
        <begin position="83"/>
        <end position="127"/>
    </location>
</feature>
<evidence type="ECO:0000256" key="3">
    <source>
        <dbReference type="PROSITE-ProRule" id="PRU00284"/>
    </source>
</evidence>
<dbReference type="PROSITE" id="PS50885">
    <property type="entry name" value="HAMP"/>
    <property type="match status" value="1"/>
</dbReference>
<name>A0A2G1QJ79_9HYPH</name>
<organism evidence="8 9">
    <name type="scientific">Zhengella mangrovi</name>
    <dbReference type="NCBI Taxonomy" id="1982044"/>
    <lineage>
        <taxon>Bacteria</taxon>
        <taxon>Pseudomonadati</taxon>
        <taxon>Pseudomonadota</taxon>
        <taxon>Alphaproteobacteria</taxon>
        <taxon>Hyphomicrobiales</taxon>
        <taxon>Notoacmeibacteraceae</taxon>
        <taxon>Zhengella</taxon>
    </lineage>
</organism>
<proteinExistence type="inferred from homology"/>
<keyword evidence="9" id="KW-1185">Reference proteome</keyword>
<evidence type="ECO:0000256" key="4">
    <source>
        <dbReference type="SAM" id="MobiDB-lite"/>
    </source>
</evidence>
<keyword evidence="1" id="KW-0145">Chemotaxis</keyword>
<dbReference type="CDD" id="cd00130">
    <property type="entry name" value="PAS"/>
    <property type="match status" value="1"/>
</dbReference>
<feature type="region of interest" description="Disordered" evidence="4">
    <location>
        <begin position="1"/>
        <end position="24"/>
    </location>
</feature>
<evidence type="ECO:0000313" key="8">
    <source>
        <dbReference type="EMBL" id="PHP65268.1"/>
    </source>
</evidence>
<dbReference type="PANTHER" id="PTHR43531">
    <property type="entry name" value="PROTEIN ICFG"/>
    <property type="match status" value="1"/>
</dbReference>
<dbReference type="GO" id="GO:0004888">
    <property type="term" value="F:transmembrane signaling receptor activity"/>
    <property type="evidence" value="ECO:0007669"/>
    <property type="project" value="InterPro"/>
</dbReference>
<evidence type="ECO:0000259" key="6">
    <source>
        <dbReference type="PROSITE" id="PS50112"/>
    </source>
</evidence>
<gene>
    <name evidence="8" type="ORF">CSC94_20415</name>
</gene>
<dbReference type="SUPFAM" id="SSF58104">
    <property type="entry name" value="Methyl-accepting chemotaxis protein (MCP) signaling domain"/>
    <property type="match status" value="1"/>
</dbReference>
<dbReference type="EMBL" id="PDVP01000017">
    <property type="protein sequence ID" value="PHP65268.1"/>
    <property type="molecule type" value="Genomic_DNA"/>
</dbReference>
<comment type="caution">
    <text evidence="8">The sequence shown here is derived from an EMBL/GenBank/DDBJ whole genome shotgun (WGS) entry which is preliminary data.</text>
</comment>
<evidence type="ECO:0000259" key="7">
    <source>
        <dbReference type="PROSITE" id="PS50885"/>
    </source>
</evidence>
<reference evidence="8 9" key="1">
    <citation type="submission" date="2017-10" db="EMBL/GenBank/DDBJ databases">
        <title>Sedimentibacterium mangrovi gen. nov., sp. nov., a novel member of family Phyllobacteriacea isolated from mangrove sediment.</title>
        <authorList>
            <person name="Liao H."/>
            <person name="Tian Y."/>
        </authorList>
    </citation>
    <scope>NUCLEOTIDE SEQUENCE [LARGE SCALE GENOMIC DNA]</scope>
    <source>
        <strain evidence="8 9">X9-2-2</strain>
    </source>
</reference>
<dbReference type="PRINTS" id="PR00260">
    <property type="entry name" value="CHEMTRNSDUCR"/>
</dbReference>
<evidence type="ECO:0008006" key="10">
    <source>
        <dbReference type="Google" id="ProtNLM"/>
    </source>
</evidence>
<dbReference type="Gene3D" id="3.30.450.20">
    <property type="entry name" value="PAS domain"/>
    <property type="match status" value="1"/>
</dbReference>
<dbReference type="SUPFAM" id="SSF55785">
    <property type="entry name" value="PYP-like sensor domain (PAS domain)"/>
    <property type="match status" value="1"/>
</dbReference>
<dbReference type="Pfam" id="PF00989">
    <property type="entry name" value="PAS"/>
    <property type="match status" value="1"/>
</dbReference>
<dbReference type="InterPro" id="IPR003660">
    <property type="entry name" value="HAMP_dom"/>
</dbReference>
<dbReference type="InterPro" id="IPR004090">
    <property type="entry name" value="Chemotax_Me-accpt_rcpt"/>
</dbReference>
<dbReference type="GO" id="GO:0016020">
    <property type="term" value="C:membrane"/>
    <property type="evidence" value="ECO:0007669"/>
    <property type="project" value="InterPro"/>
</dbReference>
<dbReference type="InterPro" id="IPR004089">
    <property type="entry name" value="MCPsignal_dom"/>
</dbReference>
<evidence type="ECO:0000313" key="9">
    <source>
        <dbReference type="Proteomes" id="UP000221168"/>
    </source>
</evidence>
<accession>A0A2G1QJ79</accession>
<dbReference type="Gene3D" id="1.10.287.950">
    <property type="entry name" value="Methyl-accepting chemotaxis protein"/>
    <property type="match status" value="1"/>
</dbReference>
<evidence type="ECO:0000259" key="5">
    <source>
        <dbReference type="PROSITE" id="PS50111"/>
    </source>
</evidence>